<name>A0ABT7V4I1_9ACTN</name>
<dbReference type="PROSITE" id="PS51257">
    <property type="entry name" value="PROKAR_LIPOPROTEIN"/>
    <property type="match status" value="1"/>
</dbReference>
<comment type="caution">
    <text evidence="3">The sequence shown here is derived from an EMBL/GenBank/DDBJ whole genome shotgun (WGS) entry which is preliminary data.</text>
</comment>
<accession>A0ABT7V4I1</accession>
<reference evidence="3 4" key="2">
    <citation type="submission" date="2023-06" db="EMBL/GenBank/DDBJ databases">
        <title>Identification and characterization of horizontal gene transfer across gut microbiota members of farm animals based on homology search.</title>
        <authorList>
            <person name="Schwarzerova J."/>
            <person name="Nykrynova M."/>
            <person name="Jureckova K."/>
            <person name="Cejkova D."/>
            <person name="Rychlik I."/>
        </authorList>
    </citation>
    <scope>NUCLEOTIDE SEQUENCE [LARGE SCALE GENOMIC DNA]</scope>
    <source>
        <strain evidence="3 4">153_Feed</strain>
    </source>
</reference>
<dbReference type="Proteomes" id="UP001529256">
    <property type="component" value="Unassembled WGS sequence"/>
</dbReference>
<evidence type="ECO:0000313" key="4">
    <source>
        <dbReference type="Proteomes" id="UP001529256"/>
    </source>
</evidence>
<reference evidence="4" key="1">
    <citation type="submission" date="2023-06" db="EMBL/GenBank/DDBJ databases">
        <title>Identification and characterization of horizontal gene transfer across gut microbiota members of farm animals based on homology search.</title>
        <authorList>
            <person name="Zeman M."/>
            <person name="Kubasova T."/>
            <person name="Jahodarova E."/>
            <person name="Nykrynova M."/>
            <person name="Rychlik I."/>
        </authorList>
    </citation>
    <scope>NUCLEOTIDE SEQUENCE [LARGE SCALE GENOMIC DNA]</scope>
    <source>
        <strain evidence="4">153_Feed</strain>
    </source>
</reference>
<keyword evidence="4" id="KW-1185">Reference proteome</keyword>
<dbReference type="RefSeq" id="WP_289511589.1">
    <property type="nucleotide sequence ID" value="NZ_JAUDEA010000011.1"/>
</dbReference>
<keyword evidence="2" id="KW-0732">Signal</keyword>
<dbReference type="EMBL" id="JAUDEA010000011">
    <property type="protein sequence ID" value="MDM8271512.1"/>
    <property type="molecule type" value="Genomic_DNA"/>
</dbReference>
<gene>
    <name evidence="3" type="ORF">QUW25_07500</name>
</gene>
<proteinExistence type="predicted"/>
<reference evidence="3 4" key="3">
    <citation type="submission" date="2023-06" db="EMBL/GenBank/DDBJ databases">
        <authorList>
            <person name="Zeman M."/>
            <person name="Kubasova T."/>
            <person name="Jahodarova E."/>
            <person name="Nykrynova M."/>
            <person name="Rychlik I."/>
        </authorList>
    </citation>
    <scope>NUCLEOTIDE SEQUENCE [LARGE SCALE GENOMIC DNA]</scope>
    <source>
        <strain evidence="3 4">153_Feed</strain>
    </source>
</reference>
<organism evidence="3 4">
    <name type="scientific">Thermophilibacter provencensis</name>
    <dbReference type="NCBI Taxonomy" id="1852386"/>
    <lineage>
        <taxon>Bacteria</taxon>
        <taxon>Bacillati</taxon>
        <taxon>Actinomycetota</taxon>
        <taxon>Coriobacteriia</taxon>
        <taxon>Coriobacteriales</taxon>
        <taxon>Atopobiaceae</taxon>
        <taxon>Thermophilibacter</taxon>
    </lineage>
</organism>
<feature type="chain" id="PRO_5047020701" evidence="2">
    <location>
        <begin position="28"/>
        <end position="303"/>
    </location>
</feature>
<evidence type="ECO:0000313" key="3">
    <source>
        <dbReference type="EMBL" id="MDM8271512.1"/>
    </source>
</evidence>
<sequence>MMTSAVRSLCLSACALVAASSMTVALAGCGPTQSSPQGEEGSQVVEPSGQGEADDAPAIASSFIAEGNGFTIEVFDLAVDENGCGVASFSLTNPDGLLGTLGASGEFVPEDGTASGLDAVQLRVGAEGAANARYAIDETATTGTALGGTVYFDARGPEALSDGLAWVLTWHEGEGDDYAGFEGTADAFVPESVTSSTALSDETGATGSLSALGVVINAGVNPEEGQFVDGRVSLQLTDGSEVVVYGDEGAMSATQSARADGSSSYAFAEKVDPASVASVTLEGTRLGANGAEQAETHVLRPSA</sequence>
<feature type="signal peptide" evidence="2">
    <location>
        <begin position="1"/>
        <end position="27"/>
    </location>
</feature>
<feature type="region of interest" description="Disordered" evidence="1">
    <location>
        <begin position="31"/>
        <end position="55"/>
    </location>
</feature>
<protein>
    <submittedName>
        <fullName evidence="3">Uncharacterized protein</fullName>
    </submittedName>
</protein>
<evidence type="ECO:0000256" key="2">
    <source>
        <dbReference type="SAM" id="SignalP"/>
    </source>
</evidence>
<evidence type="ECO:0000256" key="1">
    <source>
        <dbReference type="SAM" id="MobiDB-lite"/>
    </source>
</evidence>